<accession>A0A8J7W2I7</accession>
<evidence type="ECO:0000313" key="2">
    <source>
        <dbReference type="EMBL" id="MBR0597695.1"/>
    </source>
</evidence>
<feature type="transmembrane region" description="Helical" evidence="1">
    <location>
        <begin position="57"/>
        <end position="76"/>
    </location>
</feature>
<reference evidence="2" key="2">
    <citation type="submission" date="2021-04" db="EMBL/GenBank/DDBJ databases">
        <authorList>
            <person name="Liu J."/>
        </authorList>
    </citation>
    <scope>NUCLEOTIDE SEQUENCE</scope>
    <source>
        <strain evidence="2">BAD-6</strain>
    </source>
</reference>
<dbReference type="EMBL" id="JAGSND010000004">
    <property type="protein sequence ID" value="MBR0597695.1"/>
    <property type="molecule type" value="Genomic_DNA"/>
</dbReference>
<gene>
    <name evidence="2" type="ORF">KCX82_07420</name>
</gene>
<feature type="transmembrane region" description="Helical" evidence="1">
    <location>
        <begin position="34"/>
        <end position="51"/>
    </location>
</feature>
<dbReference type="Proteomes" id="UP000675664">
    <property type="component" value="Unassembled WGS sequence"/>
</dbReference>
<evidence type="ECO:0000256" key="1">
    <source>
        <dbReference type="SAM" id="Phobius"/>
    </source>
</evidence>
<dbReference type="Pfam" id="PF14898">
    <property type="entry name" value="DUF4491"/>
    <property type="match status" value="1"/>
</dbReference>
<feature type="transmembrane region" description="Helical" evidence="1">
    <location>
        <begin position="6"/>
        <end position="22"/>
    </location>
</feature>
<evidence type="ECO:0000313" key="3">
    <source>
        <dbReference type="Proteomes" id="UP000675664"/>
    </source>
</evidence>
<dbReference type="RefSeq" id="WP_227017828.1">
    <property type="nucleotide sequence ID" value="NZ_JAGSND010000004.1"/>
</dbReference>
<protein>
    <submittedName>
        <fullName evidence="2">DUF4491 family protein</fullName>
    </submittedName>
</protein>
<keyword evidence="1" id="KW-1133">Transmembrane helix</keyword>
<dbReference type="AlphaFoldDB" id="A0A8J7W2I7"/>
<keyword evidence="1" id="KW-0472">Membrane</keyword>
<dbReference type="InterPro" id="IPR027890">
    <property type="entry name" value="DUF4491"/>
</dbReference>
<proteinExistence type="predicted"/>
<keyword evidence="1" id="KW-0812">Transmembrane</keyword>
<sequence>MNLTGIAIGAATFIIIGLFHPIVVKAEYYFSKKIWPLFLIAGVIFVIASMLTRHPVLSPIFGILGFVCLWSIKELTMQEVRVKKGWAKMNPYRRY</sequence>
<name>A0A8J7W2I7_9FIRM</name>
<reference evidence="2" key="1">
    <citation type="submission" date="2021-04" db="EMBL/GenBank/DDBJ databases">
        <title>Sinoanaerobacter chloroacetimidivorans sp. nov., an obligate anaerobic bacterium isolated from anaerobic sludge.</title>
        <authorList>
            <person name="Bao Y."/>
        </authorList>
    </citation>
    <scope>NUCLEOTIDE SEQUENCE</scope>
    <source>
        <strain evidence="2">BAD-6</strain>
    </source>
</reference>
<comment type="caution">
    <text evidence="2">The sequence shown here is derived from an EMBL/GenBank/DDBJ whole genome shotgun (WGS) entry which is preliminary data.</text>
</comment>
<keyword evidence="3" id="KW-1185">Reference proteome</keyword>
<organism evidence="2 3">
    <name type="scientific">Sinanaerobacter chloroacetimidivorans</name>
    <dbReference type="NCBI Taxonomy" id="2818044"/>
    <lineage>
        <taxon>Bacteria</taxon>
        <taxon>Bacillati</taxon>
        <taxon>Bacillota</taxon>
        <taxon>Clostridia</taxon>
        <taxon>Peptostreptococcales</taxon>
        <taxon>Anaerovoracaceae</taxon>
        <taxon>Sinanaerobacter</taxon>
    </lineage>
</organism>